<dbReference type="InterPro" id="IPR029063">
    <property type="entry name" value="SAM-dependent_MTases_sf"/>
</dbReference>
<dbReference type="InterPro" id="IPR050078">
    <property type="entry name" value="Ribosomal_L11_MeTrfase_PrmA"/>
</dbReference>
<dbReference type="GO" id="GO:0008168">
    <property type="term" value="F:methyltransferase activity"/>
    <property type="evidence" value="ECO:0007669"/>
    <property type="project" value="UniProtKB-KW"/>
</dbReference>
<organism evidence="7 8">
    <name type="scientific">Nannocystis pusilla</name>
    <dbReference type="NCBI Taxonomy" id="889268"/>
    <lineage>
        <taxon>Bacteria</taxon>
        <taxon>Pseudomonadati</taxon>
        <taxon>Myxococcota</taxon>
        <taxon>Polyangia</taxon>
        <taxon>Nannocystales</taxon>
        <taxon>Nannocystaceae</taxon>
        <taxon>Nannocystis</taxon>
    </lineage>
</organism>
<dbReference type="PANTHER" id="PTHR43648">
    <property type="entry name" value="ELECTRON TRANSFER FLAVOPROTEIN BETA SUBUNIT LYSINE METHYLTRANSFERASE"/>
    <property type="match status" value="1"/>
</dbReference>
<comment type="function">
    <text evidence="6">Methylates ribosomal protein L11.</text>
</comment>
<keyword evidence="7" id="KW-0689">Ribosomal protein</keyword>
<evidence type="ECO:0000256" key="3">
    <source>
        <dbReference type="ARBA" id="ARBA00022603"/>
    </source>
</evidence>
<proteinExistence type="inferred from homology"/>
<dbReference type="SUPFAM" id="SSF53335">
    <property type="entry name" value="S-adenosyl-L-methionine-dependent methyltransferases"/>
    <property type="match status" value="1"/>
</dbReference>
<comment type="catalytic activity">
    <reaction evidence="6">
        <text>L-lysyl-[protein] + 3 S-adenosyl-L-methionine = N(6),N(6),N(6)-trimethyl-L-lysyl-[protein] + 3 S-adenosyl-L-homocysteine + 3 H(+)</text>
        <dbReference type="Rhea" id="RHEA:54192"/>
        <dbReference type="Rhea" id="RHEA-COMP:9752"/>
        <dbReference type="Rhea" id="RHEA-COMP:13826"/>
        <dbReference type="ChEBI" id="CHEBI:15378"/>
        <dbReference type="ChEBI" id="CHEBI:29969"/>
        <dbReference type="ChEBI" id="CHEBI:57856"/>
        <dbReference type="ChEBI" id="CHEBI:59789"/>
        <dbReference type="ChEBI" id="CHEBI:61961"/>
    </reaction>
</comment>
<evidence type="ECO:0000313" key="8">
    <source>
        <dbReference type="Proteomes" id="UP001139031"/>
    </source>
</evidence>
<feature type="binding site" evidence="6">
    <location>
        <position position="259"/>
    </location>
    <ligand>
        <name>S-adenosyl-L-methionine</name>
        <dbReference type="ChEBI" id="CHEBI:59789"/>
    </ligand>
</feature>
<evidence type="ECO:0000256" key="4">
    <source>
        <dbReference type="ARBA" id="ARBA00022679"/>
    </source>
</evidence>
<dbReference type="CDD" id="cd02440">
    <property type="entry name" value="AdoMet_MTases"/>
    <property type="match status" value="1"/>
</dbReference>
<gene>
    <name evidence="6" type="primary">prmA</name>
    <name evidence="7" type="ORF">K7C98_06820</name>
</gene>
<sequence length="324" mass="34407">MRETAETSAEPWATLLVQLRGRSEDDGASDGIDPTELAEASERLEALATLIAEDPRAAGVETRDASTLGSRCEIPELTIYTTPDGLEGLVAEVERLAAELRLALRLTPAVRTDDDWRDTWKQFYAPIVFAAASTTLLVRPSWIDRKDGDPELELVLDPGRAFGTGQHETTRLCLEVLVALAEAGARPDRVLDLGCGSGILALAAARLFPRAAVVAADNDPDAADTAAENAAANALEDRLEIRAATVLELSDSFDLILANIRPGVLIPIAGEVARRLAPGGTVVLSGVLGEEAEAVLAAYAAAGLEQVDRRDLAEWCALVLRAAR</sequence>
<keyword evidence="2 6" id="KW-0963">Cytoplasm</keyword>
<keyword evidence="4 6" id="KW-0808">Transferase</keyword>
<keyword evidence="7" id="KW-0687">Ribonucleoprotein</keyword>
<evidence type="ECO:0000313" key="7">
    <source>
        <dbReference type="EMBL" id="MBZ5708964.1"/>
    </source>
</evidence>
<evidence type="ECO:0000256" key="5">
    <source>
        <dbReference type="ARBA" id="ARBA00022691"/>
    </source>
</evidence>
<evidence type="ECO:0000256" key="2">
    <source>
        <dbReference type="ARBA" id="ARBA00022490"/>
    </source>
</evidence>
<protein>
    <recommendedName>
        <fullName evidence="6">Ribosomal protein L11 methyltransferase</fullName>
        <shortName evidence="6">L11 Mtase</shortName>
        <ecNumber evidence="6">2.1.1.-</ecNumber>
    </recommendedName>
</protein>
<accession>A0ABS7TL62</accession>
<name>A0ABS7TL62_9BACT</name>
<comment type="caution">
    <text evidence="7">The sequence shown here is derived from an EMBL/GenBank/DDBJ whole genome shotgun (WGS) entry which is preliminary data.</text>
</comment>
<comment type="similarity">
    <text evidence="1 6">Belongs to the methyltransferase superfamily. PrmA family.</text>
</comment>
<evidence type="ECO:0000256" key="1">
    <source>
        <dbReference type="ARBA" id="ARBA00009741"/>
    </source>
</evidence>
<evidence type="ECO:0000256" key="6">
    <source>
        <dbReference type="HAMAP-Rule" id="MF_00735"/>
    </source>
</evidence>
<dbReference type="RefSeq" id="WP_224190743.1">
    <property type="nucleotide sequence ID" value="NZ_JAIRAU010000002.1"/>
</dbReference>
<dbReference type="Proteomes" id="UP001139031">
    <property type="component" value="Unassembled WGS sequence"/>
</dbReference>
<dbReference type="GO" id="GO:0005840">
    <property type="term" value="C:ribosome"/>
    <property type="evidence" value="ECO:0007669"/>
    <property type="project" value="UniProtKB-KW"/>
</dbReference>
<keyword evidence="8" id="KW-1185">Reference proteome</keyword>
<dbReference type="Gene3D" id="3.40.50.150">
    <property type="entry name" value="Vaccinia Virus protein VP39"/>
    <property type="match status" value="1"/>
</dbReference>
<dbReference type="InterPro" id="IPR004498">
    <property type="entry name" value="Ribosomal_PrmA_MeTrfase"/>
</dbReference>
<dbReference type="HAMAP" id="MF_00735">
    <property type="entry name" value="Methyltr_PrmA"/>
    <property type="match status" value="1"/>
</dbReference>
<feature type="binding site" evidence="6">
    <location>
        <position position="170"/>
    </location>
    <ligand>
        <name>S-adenosyl-L-methionine</name>
        <dbReference type="ChEBI" id="CHEBI:59789"/>
    </ligand>
</feature>
<dbReference type="PANTHER" id="PTHR43648:SF1">
    <property type="entry name" value="ELECTRON TRANSFER FLAVOPROTEIN BETA SUBUNIT LYSINE METHYLTRANSFERASE"/>
    <property type="match status" value="1"/>
</dbReference>
<reference evidence="7" key="1">
    <citation type="submission" date="2021-08" db="EMBL/GenBank/DDBJ databases">
        <authorList>
            <person name="Stevens D.C."/>
        </authorList>
    </citation>
    <scope>NUCLEOTIDE SEQUENCE</scope>
    <source>
        <strain evidence="7">DSM 53165</strain>
    </source>
</reference>
<feature type="binding site" evidence="6">
    <location>
        <position position="217"/>
    </location>
    <ligand>
        <name>S-adenosyl-L-methionine</name>
        <dbReference type="ChEBI" id="CHEBI:59789"/>
    </ligand>
</feature>
<dbReference type="Pfam" id="PF06325">
    <property type="entry name" value="PrmA"/>
    <property type="match status" value="1"/>
</dbReference>
<feature type="binding site" evidence="6">
    <location>
        <position position="194"/>
    </location>
    <ligand>
        <name>S-adenosyl-L-methionine</name>
        <dbReference type="ChEBI" id="CHEBI:59789"/>
    </ligand>
</feature>
<dbReference type="EMBL" id="JAIRAU010000002">
    <property type="protein sequence ID" value="MBZ5708964.1"/>
    <property type="molecule type" value="Genomic_DNA"/>
</dbReference>
<comment type="subcellular location">
    <subcellularLocation>
        <location evidence="6">Cytoplasm</location>
    </subcellularLocation>
</comment>
<keyword evidence="5 6" id="KW-0949">S-adenosyl-L-methionine</keyword>
<dbReference type="EC" id="2.1.1.-" evidence="6"/>
<dbReference type="GO" id="GO:0032259">
    <property type="term" value="P:methylation"/>
    <property type="evidence" value="ECO:0007669"/>
    <property type="project" value="UniProtKB-KW"/>
</dbReference>
<keyword evidence="3 6" id="KW-0489">Methyltransferase</keyword>